<dbReference type="EMBL" id="VLLK01000001">
    <property type="protein sequence ID" value="TWJ09941.1"/>
    <property type="molecule type" value="Genomic_DNA"/>
</dbReference>
<feature type="transmembrane region" description="Helical" evidence="1">
    <location>
        <begin position="35"/>
        <end position="53"/>
    </location>
</feature>
<evidence type="ECO:0000256" key="1">
    <source>
        <dbReference type="SAM" id="Phobius"/>
    </source>
</evidence>
<feature type="transmembrane region" description="Helical" evidence="1">
    <location>
        <begin position="74"/>
        <end position="97"/>
    </location>
</feature>
<accession>A0A562UWD8</accession>
<dbReference type="Proteomes" id="UP000320547">
    <property type="component" value="Unassembled WGS sequence"/>
</dbReference>
<feature type="transmembrane region" description="Helical" evidence="1">
    <location>
        <begin position="165"/>
        <end position="184"/>
    </location>
</feature>
<dbReference type="AlphaFoldDB" id="A0A562UWD8"/>
<sequence>MQKTWPVWIGGILGLAAIAFAFGTQAGVVNQWHEAAHYTARVGFPLLILAYIARPMVELTRSEWAKYVLARRKYFGLGFAVAHTIHLAALITAIEVSGEGKGIVTYVFGGAAYAILYVMAFTSNPASMKAMGIWWKRVHRVGIHYLWFIFFQSYAGRMADPEEAMIAIPFTIIALAAAAVRFLVWWKVRQRKRAANAN</sequence>
<keyword evidence="1" id="KW-0472">Membrane</keyword>
<organism evidence="2 3">
    <name type="scientific">Altererythrobacter ishigakiensis</name>
    <dbReference type="NCBI Taxonomy" id="476157"/>
    <lineage>
        <taxon>Bacteria</taxon>
        <taxon>Pseudomonadati</taxon>
        <taxon>Pseudomonadota</taxon>
        <taxon>Alphaproteobacteria</taxon>
        <taxon>Sphingomonadales</taxon>
        <taxon>Erythrobacteraceae</taxon>
        <taxon>Altererythrobacter</taxon>
    </lineage>
</organism>
<keyword evidence="1" id="KW-1133">Transmembrane helix</keyword>
<evidence type="ECO:0000313" key="3">
    <source>
        <dbReference type="Proteomes" id="UP000320547"/>
    </source>
</evidence>
<proteinExistence type="predicted"/>
<feature type="transmembrane region" description="Helical" evidence="1">
    <location>
        <begin position="142"/>
        <end position="159"/>
    </location>
</feature>
<feature type="transmembrane region" description="Helical" evidence="1">
    <location>
        <begin position="103"/>
        <end position="121"/>
    </location>
</feature>
<gene>
    <name evidence="2" type="ORF">JN10_1596</name>
</gene>
<evidence type="ECO:0000313" key="2">
    <source>
        <dbReference type="EMBL" id="TWJ09941.1"/>
    </source>
</evidence>
<protein>
    <submittedName>
        <fullName evidence="2">DMSO/TMAO reductase YedYZ heme-binding membrane subunit</fullName>
    </submittedName>
</protein>
<dbReference type="RefSeq" id="WP_067600002.1">
    <property type="nucleotide sequence ID" value="NZ_CP015963.1"/>
</dbReference>
<comment type="caution">
    <text evidence="2">The sequence shown here is derived from an EMBL/GenBank/DDBJ whole genome shotgun (WGS) entry which is preliminary data.</text>
</comment>
<keyword evidence="1" id="KW-0812">Transmembrane</keyword>
<dbReference type="OrthoDB" id="552353at2"/>
<reference evidence="2 3" key="1">
    <citation type="submission" date="2019-07" db="EMBL/GenBank/DDBJ databases">
        <title>Genomic Encyclopedia of Archaeal and Bacterial Type Strains, Phase II (KMG-II): from individual species to whole genera.</title>
        <authorList>
            <person name="Goeker M."/>
        </authorList>
    </citation>
    <scope>NUCLEOTIDE SEQUENCE [LARGE SCALE GENOMIC DNA]</scope>
    <source>
        <strain evidence="2 3">ATCC BAA-2084</strain>
    </source>
</reference>
<feature type="transmembrane region" description="Helical" evidence="1">
    <location>
        <begin position="7"/>
        <end position="29"/>
    </location>
</feature>
<dbReference type="STRING" id="476157.GCA_001663155_01760"/>
<name>A0A562UWD8_9SPHN</name>
<keyword evidence="3" id="KW-1185">Reference proteome</keyword>